<dbReference type="OrthoDB" id="10264870at2759"/>
<dbReference type="AlphaFoldDB" id="A0A0C2ZVV8"/>
<feature type="compositionally biased region" description="Basic residues" evidence="1">
    <location>
        <begin position="61"/>
        <end position="74"/>
    </location>
</feature>
<feature type="chain" id="PRO_5002160433" evidence="2">
    <location>
        <begin position="25"/>
        <end position="119"/>
    </location>
</feature>
<keyword evidence="2" id="KW-0732">Signal</keyword>
<dbReference type="HOGENOM" id="CLU_2062835_0_0_1"/>
<dbReference type="EMBL" id="KN822113">
    <property type="protein sequence ID" value="KIM56607.1"/>
    <property type="molecule type" value="Genomic_DNA"/>
</dbReference>
<dbReference type="InParanoid" id="A0A0C2ZVV8"/>
<feature type="signal peptide" evidence="2">
    <location>
        <begin position="1"/>
        <end position="24"/>
    </location>
</feature>
<organism evidence="3 4">
    <name type="scientific">Scleroderma citrinum Foug A</name>
    <dbReference type="NCBI Taxonomy" id="1036808"/>
    <lineage>
        <taxon>Eukaryota</taxon>
        <taxon>Fungi</taxon>
        <taxon>Dikarya</taxon>
        <taxon>Basidiomycota</taxon>
        <taxon>Agaricomycotina</taxon>
        <taxon>Agaricomycetes</taxon>
        <taxon>Agaricomycetidae</taxon>
        <taxon>Boletales</taxon>
        <taxon>Sclerodermatineae</taxon>
        <taxon>Sclerodermataceae</taxon>
        <taxon>Scleroderma</taxon>
    </lineage>
</organism>
<proteinExistence type="predicted"/>
<evidence type="ECO:0000313" key="4">
    <source>
        <dbReference type="Proteomes" id="UP000053989"/>
    </source>
</evidence>
<name>A0A0C2ZVV8_9AGAM</name>
<protein>
    <submittedName>
        <fullName evidence="3">Uncharacterized protein</fullName>
    </submittedName>
</protein>
<evidence type="ECO:0000256" key="2">
    <source>
        <dbReference type="SAM" id="SignalP"/>
    </source>
</evidence>
<evidence type="ECO:0000313" key="3">
    <source>
        <dbReference type="EMBL" id="KIM56607.1"/>
    </source>
</evidence>
<accession>A0A0C2ZVV8</accession>
<feature type="region of interest" description="Disordered" evidence="1">
    <location>
        <begin position="28"/>
        <end position="84"/>
    </location>
</feature>
<reference evidence="4" key="2">
    <citation type="submission" date="2015-01" db="EMBL/GenBank/DDBJ databases">
        <title>Evolutionary Origins and Diversification of the Mycorrhizal Mutualists.</title>
        <authorList>
            <consortium name="DOE Joint Genome Institute"/>
            <consortium name="Mycorrhizal Genomics Consortium"/>
            <person name="Kohler A."/>
            <person name="Kuo A."/>
            <person name="Nagy L.G."/>
            <person name="Floudas D."/>
            <person name="Copeland A."/>
            <person name="Barry K.W."/>
            <person name="Cichocki N."/>
            <person name="Veneault-Fourrey C."/>
            <person name="LaButti K."/>
            <person name="Lindquist E.A."/>
            <person name="Lipzen A."/>
            <person name="Lundell T."/>
            <person name="Morin E."/>
            <person name="Murat C."/>
            <person name="Riley R."/>
            <person name="Ohm R."/>
            <person name="Sun H."/>
            <person name="Tunlid A."/>
            <person name="Henrissat B."/>
            <person name="Grigoriev I.V."/>
            <person name="Hibbett D.S."/>
            <person name="Martin F."/>
        </authorList>
    </citation>
    <scope>NUCLEOTIDE SEQUENCE [LARGE SCALE GENOMIC DNA]</scope>
    <source>
        <strain evidence="4">Foug A</strain>
    </source>
</reference>
<evidence type="ECO:0000256" key="1">
    <source>
        <dbReference type="SAM" id="MobiDB-lite"/>
    </source>
</evidence>
<sequence>MYSQWLHGPVQLLIISLLDFTVYQRPPIPPPDVPKHLPCKRKRTLPYQGPDDTDGTLQSSRLKHSRPARTRAHPKPAVERGRAPPFIDEISADRGVVLPIYCCARRHSQARFYVDPPGS</sequence>
<gene>
    <name evidence="3" type="ORF">SCLCIDRAFT_235158</name>
</gene>
<reference evidence="3 4" key="1">
    <citation type="submission" date="2014-04" db="EMBL/GenBank/DDBJ databases">
        <authorList>
            <consortium name="DOE Joint Genome Institute"/>
            <person name="Kuo A."/>
            <person name="Kohler A."/>
            <person name="Nagy L.G."/>
            <person name="Floudas D."/>
            <person name="Copeland A."/>
            <person name="Barry K.W."/>
            <person name="Cichocki N."/>
            <person name="Veneault-Fourrey C."/>
            <person name="LaButti K."/>
            <person name="Lindquist E.A."/>
            <person name="Lipzen A."/>
            <person name="Lundell T."/>
            <person name="Morin E."/>
            <person name="Murat C."/>
            <person name="Sun H."/>
            <person name="Tunlid A."/>
            <person name="Henrissat B."/>
            <person name="Grigoriev I.V."/>
            <person name="Hibbett D.S."/>
            <person name="Martin F."/>
            <person name="Nordberg H.P."/>
            <person name="Cantor M.N."/>
            <person name="Hua S.X."/>
        </authorList>
    </citation>
    <scope>NUCLEOTIDE SEQUENCE [LARGE SCALE GENOMIC DNA]</scope>
    <source>
        <strain evidence="3 4">Foug A</strain>
    </source>
</reference>
<keyword evidence="4" id="KW-1185">Reference proteome</keyword>
<dbReference type="STRING" id="1036808.A0A0C2ZVV8"/>
<dbReference type="Proteomes" id="UP000053989">
    <property type="component" value="Unassembled WGS sequence"/>
</dbReference>